<evidence type="ECO:0000313" key="3">
    <source>
        <dbReference type="Proteomes" id="UP000569914"/>
    </source>
</evidence>
<dbReference type="InterPro" id="IPR050248">
    <property type="entry name" value="Polysacc_deacetylase_ArnD"/>
</dbReference>
<dbReference type="PANTHER" id="PTHR10587">
    <property type="entry name" value="GLYCOSYL TRANSFERASE-RELATED"/>
    <property type="match status" value="1"/>
</dbReference>
<organism evidence="2 3">
    <name type="scientific">Microlunatus parietis</name>
    <dbReference type="NCBI Taxonomy" id="682979"/>
    <lineage>
        <taxon>Bacteria</taxon>
        <taxon>Bacillati</taxon>
        <taxon>Actinomycetota</taxon>
        <taxon>Actinomycetes</taxon>
        <taxon>Propionibacteriales</taxon>
        <taxon>Propionibacteriaceae</taxon>
        <taxon>Microlunatus</taxon>
    </lineage>
</organism>
<dbReference type="PROSITE" id="PS51677">
    <property type="entry name" value="NODB"/>
    <property type="match status" value="1"/>
</dbReference>
<dbReference type="GO" id="GO:0016810">
    <property type="term" value="F:hydrolase activity, acting on carbon-nitrogen (but not peptide) bonds"/>
    <property type="evidence" value="ECO:0007669"/>
    <property type="project" value="InterPro"/>
</dbReference>
<dbReference type="InterPro" id="IPR011330">
    <property type="entry name" value="Glyco_hydro/deAcase_b/a-brl"/>
</dbReference>
<dbReference type="EMBL" id="JACCBU010000001">
    <property type="protein sequence ID" value="NYE73758.1"/>
    <property type="molecule type" value="Genomic_DNA"/>
</dbReference>
<dbReference type="PANTHER" id="PTHR10587:SF125">
    <property type="entry name" value="POLYSACCHARIDE DEACETYLASE YHEN-RELATED"/>
    <property type="match status" value="1"/>
</dbReference>
<gene>
    <name evidence="2" type="ORF">BKA15_005087</name>
</gene>
<feature type="domain" description="NodB homology" evidence="1">
    <location>
        <begin position="44"/>
        <end position="225"/>
    </location>
</feature>
<protein>
    <submittedName>
        <fullName evidence="2">Peptidoglycan/xylan/chitin deacetylase (PgdA/CDA1 family)</fullName>
    </submittedName>
</protein>
<dbReference type="Gene3D" id="3.20.20.370">
    <property type="entry name" value="Glycoside hydrolase/deacetylase"/>
    <property type="match status" value="1"/>
</dbReference>
<dbReference type="Proteomes" id="UP000569914">
    <property type="component" value="Unassembled WGS sequence"/>
</dbReference>
<dbReference type="AlphaFoldDB" id="A0A7Y9IBA0"/>
<dbReference type="SUPFAM" id="SSF88713">
    <property type="entry name" value="Glycoside hydrolase/deacetylase"/>
    <property type="match status" value="1"/>
</dbReference>
<reference evidence="2 3" key="1">
    <citation type="submission" date="2020-07" db="EMBL/GenBank/DDBJ databases">
        <title>Sequencing the genomes of 1000 actinobacteria strains.</title>
        <authorList>
            <person name="Klenk H.-P."/>
        </authorList>
    </citation>
    <scope>NUCLEOTIDE SEQUENCE [LARGE SCALE GENOMIC DNA]</scope>
    <source>
        <strain evidence="2 3">DSM 22083</strain>
    </source>
</reference>
<comment type="caution">
    <text evidence="2">The sequence shown here is derived from an EMBL/GenBank/DDBJ whole genome shotgun (WGS) entry which is preliminary data.</text>
</comment>
<dbReference type="GO" id="GO:0005975">
    <property type="term" value="P:carbohydrate metabolic process"/>
    <property type="evidence" value="ECO:0007669"/>
    <property type="project" value="InterPro"/>
</dbReference>
<dbReference type="Pfam" id="PF01522">
    <property type="entry name" value="Polysacc_deac_1"/>
    <property type="match status" value="1"/>
</dbReference>
<proteinExistence type="predicted"/>
<sequence length="233" mass="25359">MTLIIVGICLLELLLVLGGGYRLMNSRTVQIAGRLVDRVDTAEKVVALTFDDGPTGEADADAMLQTLADRDVRATFYLNGNGIERFPGVAARLVDAGHELGNHTWSHPRMILLPPSEIARQVSATDRLIRQAGYEGEITFRPPYGKKLLTLPLYLAATQRTTVTWDVAADSEDSASSAEDLAAATVANTRPGSIILLHPWYGRSATQQAIGMIIDDLHRQGYRFVTVSELIDG</sequence>
<evidence type="ECO:0000313" key="2">
    <source>
        <dbReference type="EMBL" id="NYE73758.1"/>
    </source>
</evidence>
<dbReference type="InterPro" id="IPR002509">
    <property type="entry name" value="NODB_dom"/>
</dbReference>
<evidence type="ECO:0000259" key="1">
    <source>
        <dbReference type="PROSITE" id="PS51677"/>
    </source>
</evidence>
<name>A0A7Y9IBA0_9ACTN</name>
<accession>A0A7Y9IBA0</accession>
<keyword evidence="3" id="KW-1185">Reference proteome</keyword>